<evidence type="ECO:0000256" key="1">
    <source>
        <dbReference type="ARBA" id="ARBA00023125"/>
    </source>
</evidence>
<name>A0A0F5PRZ8_9HYPH</name>
<keyword evidence="7" id="KW-1185">Reference proteome</keyword>
<dbReference type="EMBL" id="LAPV01000170">
    <property type="protein sequence ID" value="KKC31467.1"/>
    <property type="molecule type" value="Genomic_DNA"/>
</dbReference>
<dbReference type="InterPro" id="IPR016194">
    <property type="entry name" value="SPOC-like_C_dom_sf"/>
</dbReference>
<dbReference type="Proteomes" id="UP000033519">
    <property type="component" value="Unassembled WGS sequence"/>
</dbReference>
<comment type="similarity">
    <text evidence="2">Belongs to the prokaryotic Ku family.</text>
</comment>
<proteinExistence type="inferred from homology"/>
<evidence type="ECO:0000313" key="7">
    <source>
        <dbReference type="Proteomes" id="UP000033519"/>
    </source>
</evidence>
<evidence type="ECO:0000256" key="2">
    <source>
        <dbReference type="HAMAP-Rule" id="MF_01875"/>
    </source>
</evidence>
<sequence length="292" mass="32449">MAARAVWTGVIKISEIICPVKMYTAATTSDRIALHMVNRKTGNRLRRVYVDDKTDKPVEAADQVKGYETHEGSYVVLEPEEIAAAVPNSDKSLTVDAFIACNRIEPTYFDKPYYLLPASDATEDSFALIRDALRNQKTAAIAHTVLFRRLRPVLIRAHRDGLIATTLNFDYEVRSSRDAFSGIKMRKIEPEMLKLAQHILKTKAGKFEPEKFDDRYEEALADLVKAKIEGRKVVPLRRPEPTKSNDLLEALRLSAGGAEAANDEAAPKKARATRKKSAAATKPAAAARRKAS</sequence>
<dbReference type="Pfam" id="PF02735">
    <property type="entry name" value="Ku"/>
    <property type="match status" value="1"/>
</dbReference>
<dbReference type="OrthoDB" id="9780854at2"/>
<dbReference type="Gene3D" id="2.40.290.10">
    <property type="match status" value="1"/>
</dbReference>
<keyword evidence="1 2" id="KW-0238">DNA-binding</keyword>
<dbReference type="RefSeq" id="WP_046172659.1">
    <property type="nucleotide sequence ID" value="NZ_FOMB01000015.1"/>
</dbReference>
<dbReference type="PIRSF" id="PIRSF006493">
    <property type="entry name" value="Prok_Ku"/>
    <property type="match status" value="1"/>
</dbReference>
<protein>
    <recommendedName>
        <fullName evidence="2">Non-homologous end joining protein Ku</fullName>
    </recommendedName>
</protein>
<keyword evidence="2" id="KW-0234">DNA repair</keyword>
<comment type="subunit">
    <text evidence="2">Homodimer. Interacts with LigD.</text>
</comment>
<evidence type="ECO:0000256" key="3">
    <source>
        <dbReference type="SAM" id="MobiDB-lite"/>
    </source>
</evidence>
<evidence type="ECO:0000313" key="8">
    <source>
        <dbReference type="Proteomes" id="UP000182258"/>
    </source>
</evidence>
<dbReference type="InterPro" id="IPR009187">
    <property type="entry name" value="Prok_Ku"/>
</dbReference>
<dbReference type="SMART" id="SM00559">
    <property type="entry name" value="Ku78"/>
    <property type="match status" value="1"/>
</dbReference>
<dbReference type="GO" id="GO:0006310">
    <property type="term" value="P:DNA recombination"/>
    <property type="evidence" value="ECO:0007669"/>
    <property type="project" value="UniProtKB-KW"/>
</dbReference>
<reference evidence="6 8" key="2">
    <citation type="submission" date="2016-10" db="EMBL/GenBank/DDBJ databases">
        <authorList>
            <person name="de Groot N.N."/>
        </authorList>
    </citation>
    <scope>NUCLEOTIDE SEQUENCE [LARGE SCALE GENOMIC DNA]</scope>
    <source>
        <strain evidence="6 8">CGMCC 1.10210</strain>
    </source>
</reference>
<evidence type="ECO:0000313" key="6">
    <source>
        <dbReference type="EMBL" id="SFC94321.1"/>
    </source>
</evidence>
<comment type="function">
    <text evidence="2">With LigD forms a non-homologous end joining (NHEJ) DNA repair enzyme, which repairs dsDNA breaks with reduced fidelity. Binds linear dsDNA with 5'- and 3'- overhangs but not closed circular dsDNA nor ssDNA. Recruits and stimulates the ligase activity of LigD.</text>
</comment>
<dbReference type="HAMAP" id="MF_01875">
    <property type="entry name" value="Prokaryotic_Ku"/>
    <property type="match status" value="1"/>
</dbReference>
<keyword evidence="5" id="KW-0347">Helicase</keyword>
<reference evidence="5 7" key="1">
    <citation type="submission" date="2015-03" db="EMBL/GenBank/DDBJ databases">
        <authorList>
            <person name="Lepp D."/>
            <person name="Hassan Y.I."/>
            <person name="Li X.-Z."/>
            <person name="Zhou T."/>
        </authorList>
    </citation>
    <scope>NUCLEOTIDE SEQUENCE [LARGE SCALE GENOMIC DNA]</scope>
    <source>
        <strain evidence="5 7">Cr7-05</strain>
    </source>
</reference>
<dbReference type="GO" id="GO:0004386">
    <property type="term" value="F:helicase activity"/>
    <property type="evidence" value="ECO:0007669"/>
    <property type="project" value="UniProtKB-KW"/>
</dbReference>
<evidence type="ECO:0000313" key="5">
    <source>
        <dbReference type="EMBL" id="KKC31467.1"/>
    </source>
</evidence>
<dbReference type="SUPFAM" id="SSF100939">
    <property type="entry name" value="SPOC domain-like"/>
    <property type="match status" value="1"/>
</dbReference>
<feature type="domain" description="Ku" evidence="4">
    <location>
        <begin position="55"/>
        <end position="185"/>
    </location>
</feature>
<keyword evidence="2" id="KW-0227">DNA damage</keyword>
<dbReference type="NCBIfam" id="TIGR02772">
    <property type="entry name" value="Ku_bact"/>
    <property type="match status" value="1"/>
</dbReference>
<feature type="compositionally biased region" description="Basic residues" evidence="3">
    <location>
        <begin position="268"/>
        <end position="277"/>
    </location>
</feature>
<accession>A0A0F5PRZ8</accession>
<keyword evidence="5" id="KW-0067">ATP-binding</keyword>
<keyword evidence="2" id="KW-0233">DNA recombination</keyword>
<dbReference type="PANTHER" id="PTHR41251:SF1">
    <property type="entry name" value="NON-HOMOLOGOUS END JOINING PROTEIN KU"/>
    <property type="match status" value="1"/>
</dbReference>
<dbReference type="PANTHER" id="PTHR41251">
    <property type="entry name" value="NON-HOMOLOGOUS END JOINING PROTEIN KU"/>
    <property type="match status" value="1"/>
</dbReference>
<keyword evidence="5" id="KW-0378">Hydrolase</keyword>
<dbReference type="GO" id="GO:0006303">
    <property type="term" value="P:double-strand break repair via nonhomologous end joining"/>
    <property type="evidence" value="ECO:0007669"/>
    <property type="project" value="UniProtKB-UniRule"/>
</dbReference>
<dbReference type="GO" id="GO:0003690">
    <property type="term" value="F:double-stranded DNA binding"/>
    <property type="evidence" value="ECO:0007669"/>
    <property type="project" value="UniProtKB-UniRule"/>
</dbReference>
<gene>
    <name evidence="2" type="primary">ku</name>
    <name evidence="6" type="ORF">SAMN04488059_11545</name>
    <name evidence="5" type="ORF">WH91_19490</name>
</gene>
<dbReference type="STRING" id="728005.SAMN04488059_11545"/>
<dbReference type="PATRIC" id="fig|728005.3.peg.2189"/>
<dbReference type="Proteomes" id="UP000182258">
    <property type="component" value="Unassembled WGS sequence"/>
</dbReference>
<dbReference type="AlphaFoldDB" id="A0A0F5PRZ8"/>
<dbReference type="EMBL" id="FOMB01000015">
    <property type="protein sequence ID" value="SFC94321.1"/>
    <property type="molecule type" value="Genomic_DNA"/>
</dbReference>
<dbReference type="InterPro" id="IPR006164">
    <property type="entry name" value="DNA_bd_Ku70/Ku80"/>
</dbReference>
<keyword evidence="5" id="KW-0547">Nucleotide-binding</keyword>
<organism evidence="6 8">
    <name type="scientific">Devosia psychrophila</name>
    <dbReference type="NCBI Taxonomy" id="728005"/>
    <lineage>
        <taxon>Bacteria</taxon>
        <taxon>Pseudomonadati</taxon>
        <taxon>Pseudomonadota</taxon>
        <taxon>Alphaproteobacteria</taxon>
        <taxon>Hyphomicrobiales</taxon>
        <taxon>Devosiaceae</taxon>
        <taxon>Devosia</taxon>
    </lineage>
</organism>
<feature type="region of interest" description="Disordered" evidence="3">
    <location>
        <begin position="257"/>
        <end position="292"/>
    </location>
</feature>
<evidence type="ECO:0000259" key="4">
    <source>
        <dbReference type="SMART" id="SM00559"/>
    </source>
</evidence>